<reference evidence="9" key="1">
    <citation type="submission" date="2017-09" db="EMBL/GenBank/DDBJ databases">
        <title>Depth-based differentiation of microbial function through sediment-hosted aquifers and enrichment of novel symbionts in the deep terrestrial subsurface.</title>
        <authorList>
            <person name="Probst A.J."/>
            <person name="Ladd B."/>
            <person name="Jarett J.K."/>
            <person name="Geller-Mcgrath D.E."/>
            <person name="Sieber C.M.K."/>
            <person name="Emerson J.B."/>
            <person name="Anantharaman K."/>
            <person name="Thomas B.C."/>
            <person name="Malmstrom R."/>
            <person name="Stieglmeier M."/>
            <person name="Klingl A."/>
            <person name="Woyke T."/>
            <person name="Ryan C.M."/>
            <person name="Banfield J.F."/>
        </authorList>
    </citation>
    <scope>NUCLEOTIDE SEQUENCE [LARGE SCALE GENOMIC DNA]</scope>
</reference>
<dbReference type="InterPro" id="IPR027417">
    <property type="entry name" value="P-loop_NTPase"/>
</dbReference>
<evidence type="ECO:0000313" key="8">
    <source>
        <dbReference type="EMBL" id="PIT96090.1"/>
    </source>
</evidence>
<evidence type="ECO:0000259" key="7">
    <source>
        <dbReference type="Pfam" id="PF02463"/>
    </source>
</evidence>
<dbReference type="PIRSF" id="PIRSF005719">
    <property type="entry name" value="SMC"/>
    <property type="match status" value="1"/>
</dbReference>
<dbReference type="GO" id="GO:0003677">
    <property type="term" value="F:DNA binding"/>
    <property type="evidence" value="ECO:0007669"/>
    <property type="project" value="UniProtKB-UniRule"/>
</dbReference>
<comment type="caution">
    <text evidence="8">The sequence shown here is derived from an EMBL/GenBank/DDBJ whole genome shotgun (WGS) entry which is preliminary data.</text>
</comment>
<feature type="coiled-coil region" evidence="6">
    <location>
        <begin position="434"/>
        <end position="494"/>
    </location>
</feature>
<dbReference type="HAMAP" id="MF_01894">
    <property type="entry name" value="Smc_prok"/>
    <property type="match status" value="1"/>
</dbReference>
<feature type="domain" description="RecF/RecN/SMC N-terminal" evidence="7">
    <location>
        <begin position="2"/>
        <end position="152"/>
    </location>
</feature>
<keyword evidence="2 6" id="KW-0547">Nucleotide-binding</keyword>
<dbReference type="InterPro" id="IPR003395">
    <property type="entry name" value="RecF/RecN/SMC_N"/>
</dbReference>
<dbReference type="EMBL" id="PFAM01000013">
    <property type="protein sequence ID" value="PIT96090.1"/>
    <property type="molecule type" value="Genomic_DNA"/>
</dbReference>
<dbReference type="PANTHER" id="PTHR43977">
    <property type="entry name" value="STRUCTURAL MAINTENANCE OF CHROMOSOMES PROTEIN 3"/>
    <property type="match status" value="1"/>
</dbReference>
<evidence type="ECO:0000313" key="9">
    <source>
        <dbReference type="Proteomes" id="UP000228533"/>
    </source>
</evidence>
<dbReference type="Proteomes" id="UP000228533">
    <property type="component" value="Unassembled WGS sequence"/>
</dbReference>
<dbReference type="InterPro" id="IPR024704">
    <property type="entry name" value="SMC"/>
</dbReference>
<comment type="subunit">
    <text evidence="6">Homodimer.</text>
</comment>
<keyword evidence="3 6" id="KW-0067">ATP-binding</keyword>
<dbReference type="GO" id="GO:0007062">
    <property type="term" value="P:sister chromatid cohesion"/>
    <property type="evidence" value="ECO:0007669"/>
    <property type="project" value="InterPro"/>
</dbReference>
<evidence type="ECO:0000256" key="3">
    <source>
        <dbReference type="ARBA" id="ARBA00022840"/>
    </source>
</evidence>
<dbReference type="SUPFAM" id="SSF52540">
    <property type="entry name" value="P-loop containing nucleoside triphosphate hydrolases"/>
    <property type="match status" value="1"/>
</dbReference>
<comment type="subcellular location">
    <subcellularLocation>
        <location evidence="6">Cytoplasm</location>
    </subcellularLocation>
</comment>
<dbReference type="AlphaFoldDB" id="A0A2M6WTI0"/>
<dbReference type="GO" id="GO:0016887">
    <property type="term" value="F:ATP hydrolysis activity"/>
    <property type="evidence" value="ECO:0007669"/>
    <property type="project" value="InterPro"/>
</dbReference>
<dbReference type="GO" id="GO:0005737">
    <property type="term" value="C:cytoplasm"/>
    <property type="evidence" value="ECO:0007669"/>
    <property type="project" value="UniProtKB-SubCell"/>
</dbReference>
<keyword evidence="4 6" id="KW-0175">Coiled coil</keyword>
<protein>
    <recommendedName>
        <fullName evidence="6">Chromosome partition protein Smc</fullName>
    </recommendedName>
</protein>
<name>A0A2M6WTI0_9BACT</name>
<keyword evidence="1 6" id="KW-0963">Cytoplasm</keyword>
<evidence type="ECO:0000256" key="6">
    <source>
        <dbReference type="HAMAP-Rule" id="MF_01894"/>
    </source>
</evidence>
<gene>
    <name evidence="6" type="primary">smc</name>
    <name evidence="8" type="ORF">COT94_02400</name>
</gene>
<evidence type="ECO:0000256" key="5">
    <source>
        <dbReference type="ARBA" id="ARBA00023125"/>
    </source>
</evidence>
<keyword evidence="5 6" id="KW-0238">DNA-binding</keyword>
<evidence type="ECO:0000256" key="2">
    <source>
        <dbReference type="ARBA" id="ARBA00022741"/>
    </source>
</evidence>
<feature type="domain" description="RecF/RecN/SMC N-terminal" evidence="7">
    <location>
        <begin position="502"/>
        <end position="1024"/>
    </location>
</feature>
<evidence type="ECO:0000256" key="1">
    <source>
        <dbReference type="ARBA" id="ARBA00022490"/>
    </source>
</evidence>
<dbReference type="Pfam" id="PF02463">
    <property type="entry name" value="SMC_N"/>
    <property type="match status" value="2"/>
</dbReference>
<dbReference type="GO" id="GO:0007059">
    <property type="term" value="P:chromosome segregation"/>
    <property type="evidence" value="ECO:0007669"/>
    <property type="project" value="UniProtKB-UniRule"/>
</dbReference>
<feature type="binding site" evidence="6">
    <location>
        <begin position="39"/>
        <end position="46"/>
    </location>
    <ligand>
        <name>ATP</name>
        <dbReference type="ChEBI" id="CHEBI:30616"/>
    </ligand>
</feature>
<dbReference type="GO" id="GO:0006260">
    <property type="term" value="P:DNA replication"/>
    <property type="evidence" value="ECO:0007669"/>
    <property type="project" value="UniProtKB-UniRule"/>
</dbReference>
<sequence>MYLEKLVVQGFKSFASKNELIFPGGIKDGKHGLTAIVGPNGSGKSNVADAVRWALGEQSMKTLRGKKSEDIIFSGSDKRGQLGMAEVSLYLNNEDKQGDLDYSQIVLTRRLFRDGNSEYLINGSRVRLLDVQMMLAKANFGQKTYSVIGQGMVEGFLNTSLSERKEFFDEATGVKQYQIKREDALNKLRASIENLGQSQMLVAEIEPRLKVLSKQIARLEKRGVMESELADLQLNYYAYQWQTLAKKLEAARSGVEVAWAESQKYEATIKGLEKTLAGLASEQTVSQEFDSWQNKLSELRAEGARLERRGGNLSAWLVMSQSVNNFSEVGNDLEQAESAWHEAKQAVLSLNQQDRRPRIAELGNSLVVLERQRADILKELNRLDAWMEMKLEAVGKYDVSFLTNRRSELAFKITELNKELAIWEATFGTDKLKLESWRSRQVELATEIKRLNEEWRNLSATGTGTAAKEVNARLERLLNKLEKAEQAAEWSAIKLALAEIRSELTEAINYATGQVVEKKLAVLSERLIKVTAKREEIQNEINEVSLNIATVQEKIRLSKNQLEILNREVIDNDKKLIKAEEKFDADGARKERAEVNHRQLEIAEKIKTLFEELTALKLADEEQRLIWSNAHRKAEETERRFNELSRKIQEERLVVARQEAKREELERLIVADGVLIFDTETVAKAIEQVRMRRQILENELAEVKAKLDGFNAEQETKRRRLVECQQSLGQAQSLLSHSGSVINEQKMEAVRHETRLEDLEIEIHENYDHLDRLKKYQVGESLAVEETYNKIKYLRRQLEMIGSVDEEASKDYMNTKERYDFLSGQINDLVDTTKGLEDVIKELDGTIRERFDREFETIATKFEEYFRILFNGGNAKIVKVMSDELDEEDASVMEENTTTDNPMAGTVKKIKALSRINATGLAGIEIVATPPGKKIKSIAMLSGGERALTAIALISAIISANPSPFVVLDEVDAALDEANSERLARILEDLSEKTQFIVITHNRAPMRKAAILYGVTMQEDGVSKLLSVKLEDVKIENR</sequence>
<comment type="domain">
    <text evidence="6">Contains large globular domains required for ATP hydrolysis at each terminus and a third globular domain forming a flexible hinge near the middle of the molecule. These domains are separated by coiled-coil structures.</text>
</comment>
<feature type="coiled-coil region" evidence="6">
    <location>
        <begin position="262"/>
        <end position="309"/>
    </location>
</feature>
<comment type="function">
    <text evidence="6">Required for chromosome condensation and partitioning.</text>
</comment>
<dbReference type="GO" id="GO:0030261">
    <property type="term" value="P:chromosome condensation"/>
    <property type="evidence" value="ECO:0007669"/>
    <property type="project" value="InterPro"/>
</dbReference>
<feature type="coiled-coil region" evidence="6">
    <location>
        <begin position="520"/>
        <end position="582"/>
    </location>
</feature>
<feature type="coiled-coil region" evidence="6">
    <location>
        <begin position="634"/>
        <end position="713"/>
    </location>
</feature>
<accession>A0A2M6WTI0</accession>
<evidence type="ECO:0000256" key="4">
    <source>
        <dbReference type="ARBA" id="ARBA00023054"/>
    </source>
</evidence>
<dbReference type="GO" id="GO:0005524">
    <property type="term" value="F:ATP binding"/>
    <property type="evidence" value="ECO:0007669"/>
    <property type="project" value="UniProtKB-UniRule"/>
</dbReference>
<proteinExistence type="inferred from homology"/>
<organism evidence="8 9">
    <name type="scientific">Candidatus Falkowbacteria bacterium CG10_big_fil_rev_8_21_14_0_10_37_14</name>
    <dbReference type="NCBI Taxonomy" id="1974561"/>
    <lineage>
        <taxon>Bacteria</taxon>
        <taxon>Candidatus Falkowiibacteriota</taxon>
    </lineage>
</organism>
<dbReference type="InterPro" id="IPR011890">
    <property type="entry name" value="SMC_prok"/>
</dbReference>
<dbReference type="Gene3D" id="3.40.50.300">
    <property type="entry name" value="P-loop containing nucleotide triphosphate hydrolases"/>
    <property type="match status" value="2"/>
</dbReference>
<comment type="similarity">
    <text evidence="6">Belongs to the SMC family.</text>
</comment>